<dbReference type="AlphaFoldDB" id="A0A6J4UFF2"/>
<sequence length="69" mass="6825">CETTPPPIRAPPAGSSARTDRRCASGRAVPLPPRATGGSRAGASVATTPIGAPGQWASPERAAPEPLPA</sequence>
<proteinExistence type="predicted"/>
<evidence type="ECO:0000313" key="2">
    <source>
        <dbReference type="EMBL" id="CAA9547028.1"/>
    </source>
</evidence>
<feature type="non-terminal residue" evidence="2">
    <location>
        <position position="69"/>
    </location>
</feature>
<dbReference type="EMBL" id="CADCWE010000166">
    <property type="protein sequence ID" value="CAA9547028.1"/>
    <property type="molecule type" value="Genomic_DNA"/>
</dbReference>
<accession>A0A6J4UFF2</accession>
<evidence type="ECO:0000256" key="1">
    <source>
        <dbReference type="SAM" id="MobiDB-lite"/>
    </source>
</evidence>
<feature type="compositionally biased region" description="Pro residues" evidence="1">
    <location>
        <begin position="1"/>
        <end position="10"/>
    </location>
</feature>
<feature type="non-terminal residue" evidence="2">
    <location>
        <position position="1"/>
    </location>
</feature>
<name>A0A6J4UFF2_9BACT</name>
<gene>
    <name evidence="2" type="ORF">AVDCRST_MAG73-2514</name>
</gene>
<organism evidence="2">
    <name type="scientific">uncultured Thermomicrobiales bacterium</name>
    <dbReference type="NCBI Taxonomy" id="1645740"/>
    <lineage>
        <taxon>Bacteria</taxon>
        <taxon>Pseudomonadati</taxon>
        <taxon>Thermomicrobiota</taxon>
        <taxon>Thermomicrobia</taxon>
        <taxon>Thermomicrobiales</taxon>
        <taxon>environmental samples</taxon>
    </lineage>
</organism>
<reference evidence="2" key="1">
    <citation type="submission" date="2020-02" db="EMBL/GenBank/DDBJ databases">
        <authorList>
            <person name="Meier V. D."/>
        </authorList>
    </citation>
    <scope>NUCLEOTIDE SEQUENCE</scope>
    <source>
        <strain evidence="2">AVDCRST_MAG73</strain>
    </source>
</reference>
<feature type="region of interest" description="Disordered" evidence="1">
    <location>
        <begin position="1"/>
        <end position="69"/>
    </location>
</feature>
<protein>
    <submittedName>
        <fullName evidence="2">Uncharacterized protein</fullName>
    </submittedName>
</protein>